<dbReference type="EMBL" id="HBFQ01005051">
    <property type="protein sequence ID" value="CAD8829207.1"/>
    <property type="molecule type" value="Transcribed_RNA"/>
</dbReference>
<dbReference type="SUPFAM" id="SSF49879">
    <property type="entry name" value="SMAD/FHA domain"/>
    <property type="match status" value="1"/>
</dbReference>
<dbReference type="GO" id="GO:0007165">
    <property type="term" value="P:signal transduction"/>
    <property type="evidence" value="ECO:0007669"/>
    <property type="project" value="TreeGrafter"/>
</dbReference>
<dbReference type="Gene3D" id="2.60.200.20">
    <property type="match status" value="1"/>
</dbReference>
<feature type="region of interest" description="Disordered" evidence="1">
    <location>
        <begin position="1"/>
        <end position="44"/>
    </location>
</feature>
<dbReference type="PROSITE" id="PS50011">
    <property type="entry name" value="PROTEIN_KINASE_DOM"/>
    <property type="match status" value="1"/>
</dbReference>
<feature type="compositionally biased region" description="Polar residues" evidence="1">
    <location>
        <begin position="1"/>
        <end position="18"/>
    </location>
</feature>
<organism evidence="4">
    <name type="scientific">Noctiluca scintillans</name>
    <name type="common">Sea sparkle</name>
    <name type="synonym">Red tide dinoflagellate</name>
    <dbReference type="NCBI Taxonomy" id="2966"/>
    <lineage>
        <taxon>Eukaryota</taxon>
        <taxon>Sar</taxon>
        <taxon>Alveolata</taxon>
        <taxon>Dinophyceae</taxon>
        <taxon>Noctilucales</taxon>
        <taxon>Noctilucaceae</taxon>
        <taxon>Noctiluca</taxon>
    </lineage>
</organism>
<dbReference type="PROSITE" id="PS50006">
    <property type="entry name" value="FHA_DOMAIN"/>
    <property type="match status" value="1"/>
</dbReference>
<accession>A0A7S0ZR83</accession>
<dbReference type="InterPro" id="IPR011009">
    <property type="entry name" value="Kinase-like_dom_sf"/>
</dbReference>
<dbReference type="GO" id="GO:0005737">
    <property type="term" value="C:cytoplasm"/>
    <property type="evidence" value="ECO:0007669"/>
    <property type="project" value="TreeGrafter"/>
</dbReference>
<protein>
    <submittedName>
        <fullName evidence="4">Uncharacterized protein</fullName>
    </submittedName>
</protein>
<dbReference type="Pfam" id="PF00498">
    <property type="entry name" value="FHA"/>
    <property type="match status" value="1"/>
</dbReference>
<feature type="domain" description="Protein kinase" evidence="3">
    <location>
        <begin position="214"/>
        <end position="537"/>
    </location>
</feature>
<dbReference type="InterPro" id="IPR000253">
    <property type="entry name" value="FHA_dom"/>
</dbReference>
<dbReference type="AlphaFoldDB" id="A0A7S0ZR83"/>
<proteinExistence type="predicted"/>
<dbReference type="Gene3D" id="1.10.510.10">
    <property type="entry name" value="Transferase(Phosphotransferase) domain 1"/>
    <property type="match status" value="1"/>
</dbReference>
<feature type="domain" description="FHA" evidence="2">
    <location>
        <begin position="73"/>
        <end position="123"/>
    </location>
</feature>
<name>A0A7S0ZR83_NOCSC</name>
<dbReference type="Pfam" id="PF00069">
    <property type="entry name" value="Pkinase"/>
    <property type="match status" value="1"/>
</dbReference>
<dbReference type="InterPro" id="IPR050167">
    <property type="entry name" value="Ser_Thr_protein_kinase"/>
</dbReference>
<feature type="compositionally biased region" description="Basic and acidic residues" evidence="1">
    <location>
        <begin position="30"/>
        <end position="41"/>
    </location>
</feature>
<dbReference type="GO" id="GO:0004672">
    <property type="term" value="F:protein kinase activity"/>
    <property type="evidence" value="ECO:0007669"/>
    <property type="project" value="InterPro"/>
</dbReference>
<dbReference type="PANTHER" id="PTHR23257:SF963">
    <property type="entry name" value="AT08303P"/>
    <property type="match status" value="1"/>
</dbReference>
<dbReference type="SMART" id="SM00240">
    <property type="entry name" value="FHA"/>
    <property type="match status" value="1"/>
</dbReference>
<dbReference type="PANTHER" id="PTHR23257">
    <property type="entry name" value="SERINE-THREONINE PROTEIN KINASE"/>
    <property type="match status" value="1"/>
</dbReference>
<reference evidence="4" key="1">
    <citation type="submission" date="2021-01" db="EMBL/GenBank/DDBJ databases">
        <authorList>
            <person name="Corre E."/>
            <person name="Pelletier E."/>
            <person name="Niang G."/>
            <person name="Scheremetjew M."/>
            <person name="Finn R."/>
            <person name="Kale V."/>
            <person name="Holt S."/>
            <person name="Cochrane G."/>
            <person name="Meng A."/>
            <person name="Brown T."/>
            <person name="Cohen L."/>
        </authorList>
    </citation>
    <scope>NUCLEOTIDE SEQUENCE</scope>
</reference>
<evidence type="ECO:0000313" key="4">
    <source>
        <dbReference type="EMBL" id="CAD8829207.1"/>
    </source>
</evidence>
<evidence type="ECO:0000256" key="1">
    <source>
        <dbReference type="SAM" id="MobiDB-lite"/>
    </source>
</evidence>
<gene>
    <name evidence="4" type="ORF">NSCI0253_LOCUS3553</name>
</gene>
<dbReference type="GO" id="GO:0005524">
    <property type="term" value="F:ATP binding"/>
    <property type="evidence" value="ECO:0007669"/>
    <property type="project" value="InterPro"/>
</dbReference>
<dbReference type="InterPro" id="IPR000719">
    <property type="entry name" value="Prot_kinase_dom"/>
</dbReference>
<evidence type="ECO:0000259" key="3">
    <source>
        <dbReference type="PROSITE" id="PS50011"/>
    </source>
</evidence>
<evidence type="ECO:0000259" key="2">
    <source>
        <dbReference type="PROSITE" id="PS50006"/>
    </source>
</evidence>
<dbReference type="SUPFAM" id="SSF56112">
    <property type="entry name" value="Protein kinase-like (PK-like)"/>
    <property type="match status" value="1"/>
</dbReference>
<dbReference type="InterPro" id="IPR008984">
    <property type="entry name" value="SMAD_FHA_dom_sf"/>
</dbReference>
<sequence>MASELDISTSLPLSSPRNGTAAPWAQVPEKGSETESPEVARRPKRSCRASKTVLIACDSRAFTLHKMHLGRSLTIGRLPSSDLVVNSPKVSGTHLELMLREDPSEEDGLELCVQDCSTNGTGVRDEPGDLFETLCRVRALEHGAELLVPLRIAPGSDSELRTAKTREQTIVTIAFPDAEAHDARRAPGLSCGKSIKEDRRKLPDVFVAEGRGRWKFCETIGEGGLGVVYRAIDMTGGLGNVAIKVSKWSDAAHGSCSPREAWQVYILHREAQWSLQCLHETKLPAYDPDRARLFVRYLEDHTGFPTYSEPGAFEAARFLYERPGLDWGSISFDPELPGAPYVVMELALGHQLTSVDPETLSRGERRVISLQAASAITYLSSHSLIHRDFRGNNIHLAGRGEHCSIKVLDLGLTIDTREDQMQNRNSAVRACWDKPHRQFDWVPPEAKVRKPFANFALPAHSFDAYSLGVLVLRLHGGKQWARLALTVDVTSSRWSTMLREQDLEEYGDVLRRMLGKPHERPSPAELQSAFSGFRSFLDINRTPGRKRSADEVESVFSRRKIDSARF</sequence>